<dbReference type="Proteomes" id="UP000238169">
    <property type="component" value="Unassembled WGS sequence"/>
</dbReference>
<keyword evidence="4" id="KW-0732">Signal</keyword>
<dbReference type="PANTHER" id="PTHR33420">
    <property type="entry name" value="FIMBRIAL SUBUNIT ELFA-RELATED"/>
    <property type="match status" value="1"/>
</dbReference>
<dbReference type="SUPFAM" id="SSF49401">
    <property type="entry name" value="Bacterial adhesins"/>
    <property type="match status" value="1"/>
</dbReference>
<evidence type="ECO:0000259" key="5">
    <source>
        <dbReference type="Pfam" id="PF00419"/>
    </source>
</evidence>
<dbReference type="Gene3D" id="2.60.40.3310">
    <property type="match status" value="1"/>
</dbReference>
<dbReference type="InterPro" id="IPR008966">
    <property type="entry name" value="Adhesion_dom_sf"/>
</dbReference>
<evidence type="ECO:0000313" key="7">
    <source>
        <dbReference type="Proteomes" id="UP000238169"/>
    </source>
</evidence>
<dbReference type="InterPro" id="IPR036937">
    <property type="entry name" value="Adhesion_dom_fimbrial_sf"/>
</dbReference>
<dbReference type="EMBL" id="OGTP01000001">
    <property type="protein sequence ID" value="SPB12856.1"/>
    <property type="molecule type" value="Genomic_DNA"/>
</dbReference>
<evidence type="ECO:0000256" key="3">
    <source>
        <dbReference type="ARBA" id="ARBA00023263"/>
    </source>
</evidence>
<evidence type="ECO:0000256" key="1">
    <source>
        <dbReference type="ARBA" id="ARBA00004561"/>
    </source>
</evidence>
<organism evidence="6 7">
    <name type="scientific">Caballeronia novacaledonica</name>
    <dbReference type="NCBI Taxonomy" id="1544861"/>
    <lineage>
        <taxon>Bacteria</taxon>
        <taxon>Pseudomonadati</taxon>
        <taxon>Pseudomonadota</taxon>
        <taxon>Betaproteobacteria</taxon>
        <taxon>Burkholderiales</taxon>
        <taxon>Burkholderiaceae</taxon>
        <taxon>Caballeronia</taxon>
    </lineage>
</organism>
<feature type="signal peptide" evidence="4">
    <location>
        <begin position="1"/>
        <end position="34"/>
    </location>
</feature>
<evidence type="ECO:0000256" key="2">
    <source>
        <dbReference type="ARBA" id="ARBA00006671"/>
    </source>
</evidence>
<feature type="chain" id="PRO_5015494793" evidence="4">
    <location>
        <begin position="35"/>
        <end position="354"/>
    </location>
</feature>
<gene>
    <name evidence="6" type="ORF">NOV72_00160</name>
</gene>
<protein>
    <submittedName>
        <fullName evidence="6">Type-1 fimbrial protein subunit A</fullName>
    </submittedName>
</protein>
<proteinExistence type="inferred from homology"/>
<dbReference type="RefSeq" id="WP_181290782.1">
    <property type="nucleotide sequence ID" value="NZ_OGTP01000001.1"/>
</dbReference>
<dbReference type="InterPro" id="IPR050263">
    <property type="entry name" value="Bact_Fimbrial_Adh_Pro"/>
</dbReference>
<reference evidence="7" key="1">
    <citation type="submission" date="2018-01" db="EMBL/GenBank/DDBJ databases">
        <authorList>
            <person name="Peeters C."/>
        </authorList>
    </citation>
    <scope>NUCLEOTIDE SEQUENCE [LARGE SCALE GENOMIC DNA]</scope>
</reference>
<accession>A0A2U3HYH4</accession>
<dbReference type="GO" id="GO:0043709">
    <property type="term" value="P:cell adhesion involved in single-species biofilm formation"/>
    <property type="evidence" value="ECO:0007669"/>
    <property type="project" value="TreeGrafter"/>
</dbReference>
<sequence>MKTERRHTFRASGRWLLLMIVAFVASVMSLSAHATSTCNDASNNNALNAGTIAVPVGAAAGMTVSTLTPVNFIVQCRFLATGSQNTSTDLTGKLSITNPLAGGFSDVYQTNISGLGVRYTVNSPGAQCNITNQTIQNGSLTFTCTFNGAINGPYTQYSIYITASLVVTGPIASGASTLSSAPVVAFSLTTIDSGGPWSQQPAYSGAAAGTLTHATCSVSQASVSVDLPTADSNNLGSIGATTAPKAFALTLSCQTGSIVLITLTDSVNPANRGTALQLAPGSTAAGVGIQILNSAGTPVSFGADSAAPGNTNQWSIGTSPDGTLQVPLTARYVRTGSVTAGTVKALATFTMSYQ</sequence>
<feature type="domain" description="Fimbrial-type adhesion" evidence="5">
    <location>
        <begin position="209"/>
        <end position="354"/>
    </location>
</feature>
<name>A0A2U3HYH4_9BURK</name>
<dbReference type="GO" id="GO:0009289">
    <property type="term" value="C:pilus"/>
    <property type="evidence" value="ECO:0007669"/>
    <property type="project" value="UniProtKB-SubCell"/>
</dbReference>
<keyword evidence="7" id="KW-1185">Reference proteome</keyword>
<dbReference type="InterPro" id="IPR000259">
    <property type="entry name" value="Adhesion_dom_fimbrial"/>
</dbReference>
<evidence type="ECO:0000256" key="4">
    <source>
        <dbReference type="SAM" id="SignalP"/>
    </source>
</evidence>
<keyword evidence="3" id="KW-0281">Fimbrium</keyword>
<dbReference type="Gene3D" id="2.60.40.1090">
    <property type="entry name" value="Fimbrial-type adhesion domain"/>
    <property type="match status" value="1"/>
</dbReference>
<comment type="similarity">
    <text evidence="2">Belongs to the fimbrial protein family.</text>
</comment>
<dbReference type="AlphaFoldDB" id="A0A2U3HYH4"/>
<evidence type="ECO:0000313" key="6">
    <source>
        <dbReference type="EMBL" id="SPB12856.1"/>
    </source>
</evidence>
<dbReference type="PANTHER" id="PTHR33420:SF14">
    <property type="entry name" value="TYPE 1 FIMBRIN D-MANNOSE SPECIFIC ADHESIN"/>
    <property type="match status" value="1"/>
</dbReference>
<dbReference type="Pfam" id="PF00419">
    <property type="entry name" value="Fimbrial"/>
    <property type="match status" value="1"/>
</dbReference>
<comment type="subcellular location">
    <subcellularLocation>
        <location evidence="1">Fimbrium</location>
    </subcellularLocation>
</comment>